<gene>
    <name evidence="1" type="ORF">GCM10023093_12460</name>
</gene>
<reference evidence="2" key="1">
    <citation type="journal article" date="2019" name="Int. J. Syst. Evol. Microbiol.">
        <title>The Global Catalogue of Microorganisms (GCM) 10K type strain sequencing project: providing services to taxonomists for standard genome sequencing and annotation.</title>
        <authorList>
            <consortium name="The Broad Institute Genomics Platform"/>
            <consortium name="The Broad Institute Genome Sequencing Center for Infectious Disease"/>
            <person name="Wu L."/>
            <person name="Ma J."/>
        </authorList>
    </citation>
    <scope>NUCLEOTIDE SEQUENCE [LARGE SCALE GENOMIC DNA]</scope>
    <source>
        <strain evidence="2">JCM 32105</strain>
    </source>
</reference>
<accession>A0ABP8NCL2</accession>
<protein>
    <submittedName>
        <fullName evidence="1">Uncharacterized protein</fullName>
    </submittedName>
</protein>
<evidence type="ECO:0000313" key="1">
    <source>
        <dbReference type="EMBL" id="GAA4463605.1"/>
    </source>
</evidence>
<dbReference type="PROSITE" id="PS51257">
    <property type="entry name" value="PROKAR_LIPOPROTEIN"/>
    <property type="match status" value="1"/>
</dbReference>
<sequence length="177" mass="20289">MKLIYPLFILLLVVLASCEKLGLCHDAEYHMHKTPYTGTQLRTDGFYYGEPDTDYVGVIRRTILVLYRNGVIMMPGSPKQDSMEHYLSQPGRKDVVYEWGLFAIDDTAISMENWMPAHGGCSPIGYTTGQILNDIAFVLTARETRRRKGKTERKEYNELYIFRPLADKPDSTNDILD</sequence>
<dbReference type="EMBL" id="BAABFA010000008">
    <property type="protein sequence ID" value="GAA4463605.1"/>
    <property type="molecule type" value="Genomic_DNA"/>
</dbReference>
<comment type="caution">
    <text evidence="1">The sequence shown here is derived from an EMBL/GenBank/DDBJ whole genome shotgun (WGS) entry which is preliminary data.</text>
</comment>
<dbReference type="RefSeq" id="WP_345080179.1">
    <property type="nucleotide sequence ID" value="NZ_BAABFA010000008.1"/>
</dbReference>
<keyword evidence="2" id="KW-1185">Reference proteome</keyword>
<proteinExistence type="predicted"/>
<dbReference type="Proteomes" id="UP001500067">
    <property type="component" value="Unassembled WGS sequence"/>
</dbReference>
<evidence type="ECO:0000313" key="2">
    <source>
        <dbReference type="Proteomes" id="UP001500067"/>
    </source>
</evidence>
<name>A0ABP8NCL2_9BACT</name>
<organism evidence="1 2">
    <name type="scientific">Nemorincola caseinilytica</name>
    <dbReference type="NCBI Taxonomy" id="2054315"/>
    <lineage>
        <taxon>Bacteria</taxon>
        <taxon>Pseudomonadati</taxon>
        <taxon>Bacteroidota</taxon>
        <taxon>Chitinophagia</taxon>
        <taxon>Chitinophagales</taxon>
        <taxon>Chitinophagaceae</taxon>
        <taxon>Nemorincola</taxon>
    </lineage>
</organism>